<keyword evidence="2" id="KW-1185">Reference proteome</keyword>
<dbReference type="AlphaFoldDB" id="A0AAV3T4P8"/>
<dbReference type="Pfam" id="PF24372">
    <property type="entry name" value="DUF7528"/>
    <property type="match status" value="1"/>
</dbReference>
<evidence type="ECO:0000313" key="1">
    <source>
        <dbReference type="EMBL" id="GAA0658924.1"/>
    </source>
</evidence>
<accession>A0AAV3T4P8</accession>
<organism evidence="1 2">
    <name type="scientific">Salarchaeum japonicum</name>
    <dbReference type="NCBI Taxonomy" id="555573"/>
    <lineage>
        <taxon>Archaea</taxon>
        <taxon>Methanobacteriati</taxon>
        <taxon>Methanobacteriota</taxon>
        <taxon>Stenosarchaea group</taxon>
        <taxon>Halobacteria</taxon>
        <taxon>Halobacteriales</taxon>
        <taxon>Halobacteriaceae</taxon>
    </lineage>
</organism>
<dbReference type="InterPro" id="IPR055950">
    <property type="entry name" value="DUF7528"/>
</dbReference>
<sequence>MCRVWHGVLSLLVAFSARDEISVDGEGESVVVTIGDETLELSRDAAKELKTGVGDALTRRESFFRTACVHREDGSYVVERRNADSTGNSAVFETFDEVRRLFDRLPETFDADDLSKAGLTGSRRHMLVRHFAEHPGFACELESRSPIRARKLS</sequence>
<evidence type="ECO:0000313" key="2">
    <source>
        <dbReference type="Proteomes" id="UP001500194"/>
    </source>
</evidence>
<gene>
    <name evidence="1" type="ORF">GCM10009019_24220</name>
</gene>
<name>A0AAV3T4P8_9EURY</name>
<proteinExistence type="predicted"/>
<reference evidence="1 2" key="1">
    <citation type="journal article" date="2019" name="Int. J. Syst. Evol. Microbiol.">
        <title>The Global Catalogue of Microorganisms (GCM) 10K type strain sequencing project: providing services to taxonomists for standard genome sequencing and annotation.</title>
        <authorList>
            <consortium name="The Broad Institute Genomics Platform"/>
            <consortium name="The Broad Institute Genome Sequencing Center for Infectious Disease"/>
            <person name="Wu L."/>
            <person name="Ma J."/>
        </authorList>
    </citation>
    <scope>NUCLEOTIDE SEQUENCE [LARGE SCALE GENOMIC DNA]</scope>
    <source>
        <strain evidence="1 2">JCM 16327</strain>
    </source>
</reference>
<dbReference type="EMBL" id="BAAADU010000002">
    <property type="protein sequence ID" value="GAA0658924.1"/>
    <property type="molecule type" value="Genomic_DNA"/>
</dbReference>
<protein>
    <submittedName>
        <fullName evidence="1">Uncharacterized protein</fullName>
    </submittedName>
</protein>
<comment type="caution">
    <text evidence="1">The sequence shown here is derived from an EMBL/GenBank/DDBJ whole genome shotgun (WGS) entry which is preliminary data.</text>
</comment>
<dbReference type="Proteomes" id="UP001500194">
    <property type="component" value="Unassembled WGS sequence"/>
</dbReference>